<keyword evidence="3" id="KW-1185">Reference proteome</keyword>
<evidence type="ECO:0000313" key="2">
    <source>
        <dbReference type="EMBL" id="KAJ7690276.1"/>
    </source>
</evidence>
<organism evidence="2 3">
    <name type="scientific">Mycena rosella</name>
    <name type="common">Pink bonnet</name>
    <name type="synonym">Agaricus rosellus</name>
    <dbReference type="NCBI Taxonomy" id="1033263"/>
    <lineage>
        <taxon>Eukaryota</taxon>
        <taxon>Fungi</taxon>
        <taxon>Dikarya</taxon>
        <taxon>Basidiomycota</taxon>
        <taxon>Agaricomycotina</taxon>
        <taxon>Agaricomycetes</taxon>
        <taxon>Agaricomycetidae</taxon>
        <taxon>Agaricales</taxon>
        <taxon>Marasmiineae</taxon>
        <taxon>Mycenaceae</taxon>
        <taxon>Mycena</taxon>
    </lineage>
</organism>
<dbReference type="AlphaFoldDB" id="A0AAD7DF82"/>
<proteinExistence type="predicted"/>
<protein>
    <submittedName>
        <fullName evidence="2">Uncharacterized protein</fullName>
    </submittedName>
</protein>
<evidence type="ECO:0000256" key="1">
    <source>
        <dbReference type="SAM" id="MobiDB-lite"/>
    </source>
</evidence>
<dbReference type="EMBL" id="JARKIE010000066">
    <property type="protein sequence ID" value="KAJ7690276.1"/>
    <property type="molecule type" value="Genomic_DNA"/>
</dbReference>
<sequence length="160" mass="17819">MTTKFIPSLLVPNLSAKSNSKTPHVLIPPGSTETLPAREVFHEVQAAIRPLMAHVETREQVADLIHSLNSIRQENDETRYRETIHDPPVVHHKGRPRTQRLTGALEGRPSGGGGTQTKKRRMEDSENIELNGITHKKSCRRCGLCGKEGYNRATCPLQSL</sequence>
<evidence type="ECO:0000313" key="3">
    <source>
        <dbReference type="Proteomes" id="UP001221757"/>
    </source>
</evidence>
<comment type="caution">
    <text evidence="2">The sequence shown here is derived from an EMBL/GenBank/DDBJ whole genome shotgun (WGS) entry which is preliminary data.</text>
</comment>
<accession>A0AAD7DF82</accession>
<reference evidence="2" key="1">
    <citation type="submission" date="2023-03" db="EMBL/GenBank/DDBJ databases">
        <title>Massive genome expansion in bonnet fungi (Mycena s.s.) driven by repeated elements and novel gene families across ecological guilds.</title>
        <authorList>
            <consortium name="Lawrence Berkeley National Laboratory"/>
            <person name="Harder C.B."/>
            <person name="Miyauchi S."/>
            <person name="Viragh M."/>
            <person name="Kuo A."/>
            <person name="Thoen E."/>
            <person name="Andreopoulos B."/>
            <person name="Lu D."/>
            <person name="Skrede I."/>
            <person name="Drula E."/>
            <person name="Henrissat B."/>
            <person name="Morin E."/>
            <person name="Kohler A."/>
            <person name="Barry K."/>
            <person name="LaButti K."/>
            <person name="Morin E."/>
            <person name="Salamov A."/>
            <person name="Lipzen A."/>
            <person name="Mereny Z."/>
            <person name="Hegedus B."/>
            <person name="Baldrian P."/>
            <person name="Stursova M."/>
            <person name="Weitz H."/>
            <person name="Taylor A."/>
            <person name="Grigoriev I.V."/>
            <person name="Nagy L.G."/>
            <person name="Martin F."/>
            <person name="Kauserud H."/>
        </authorList>
    </citation>
    <scope>NUCLEOTIDE SEQUENCE</scope>
    <source>
        <strain evidence="2">CBHHK067</strain>
    </source>
</reference>
<dbReference type="Proteomes" id="UP001221757">
    <property type="component" value="Unassembled WGS sequence"/>
</dbReference>
<feature type="region of interest" description="Disordered" evidence="1">
    <location>
        <begin position="87"/>
        <end position="127"/>
    </location>
</feature>
<gene>
    <name evidence="2" type="ORF">B0H17DRAFT_936277</name>
</gene>
<name>A0AAD7DF82_MYCRO</name>